<keyword evidence="4" id="KW-1185">Reference proteome</keyword>
<proteinExistence type="predicted"/>
<sequence length="424" mass="45941">MRPGPPASAWLALLFIQCAWLNGWVLSDDPVYYEEYGHGGWNDTDDYGGAGFVPPAAAHRHFPQYSYGYPEEQQPRMWSRAIPEGDYVEEADPLGLAAPAPPGGISRRFGGPIRHGGDSGASCPGGVCPNSDAFNQYDVHYDPRYPFDSCHYLGGFASFRLNGTEACHLEVRGADGHADRLTGGLDGRYLLAGCFEGKPVYIRSRADGPAGEDRTLYYNPHFGAWEFSVGAEPNADQLVMAGDEGSVSPLDVARWHMAAAFNSEQAALLPSDDEELYYVAAGVSVMCAGPGEQGLLLKSGEDAAAMAAAATAEAGEEEGEKGRGGRARRMRRGREVGGEGEGGVDGVAGLERRESGGEEEGEGQEGSEPGHWDLAKEARELRDYWRRHEEEYYEMRYQYGEYGPDGAYDDEAHGPGYDDGYGLY</sequence>
<keyword evidence="2" id="KW-0732">Signal</keyword>
<feature type="region of interest" description="Disordered" evidence="1">
    <location>
        <begin position="308"/>
        <end position="375"/>
    </location>
</feature>
<dbReference type="OrthoDB" id="546029at2759"/>
<dbReference type="Proteomes" id="UP000075714">
    <property type="component" value="Unassembled WGS sequence"/>
</dbReference>
<feature type="signal peptide" evidence="2">
    <location>
        <begin position="1"/>
        <end position="27"/>
    </location>
</feature>
<organism evidence="3 4">
    <name type="scientific">Gonium pectorale</name>
    <name type="common">Green alga</name>
    <dbReference type="NCBI Taxonomy" id="33097"/>
    <lineage>
        <taxon>Eukaryota</taxon>
        <taxon>Viridiplantae</taxon>
        <taxon>Chlorophyta</taxon>
        <taxon>core chlorophytes</taxon>
        <taxon>Chlorophyceae</taxon>
        <taxon>CS clade</taxon>
        <taxon>Chlamydomonadales</taxon>
        <taxon>Volvocaceae</taxon>
        <taxon>Gonium</taxon>
    </lineage>
</organism>
<gene>
    <name evidence="3" type="ORF">GPECTOR_2g1407</name>
</gene>
<comment type="caution">
    <text evidence="3">The sequence shown here is derived from an EMBL/GenBank/DDBJ whole genome shotgun (WGS) entry which is preliminary data.</text>
</comment>
<evidence type="ECO:0000256" key="1">
    <source>
        <dbReference type="SAM" id="MobiDB-lite"/>
    </source>
</evidence>
<feature type="region of interest" description="Disordered" evidence="1">
    <location>
        <begin position="405"/>
        <end position="424"/>
    </location>
</feature>
<reference evidence="4" key="1">
    <citation type="journal article" date="2016" name="Nat. Commun.">
        <title>The Gonium pectorale genome demonstrates co-option of cell cycle regulation during the evolution of multicellularity.</title>
        <authorList>
            <person name="Hanschen E.R."/>
            <person name="Marriage T.N."/>
            <person name="Ferris P.J."/>
            <person name="Hamaji T."/>
            <person name="Toyoda A."/>
            <person name="Fujiyama A."/>
            <person name="Neme R."/>
            <person name="Noguchi H."/>
            <person name="Minakuchi Y."/>
            <person name="Suzuki M."/>
            <person name="Kawai-Toyooka H."/>
            <person name="Smith D.R."/>
            <person name="Sparks H."/>
            <person name="Anderson J."/>
            <person name="Bakaric R."/>
            <person name="Luria V."/>
            <person name="Karger A."/>
            <person name="Kirschner M.W."/>
            <person name="Durand P.M."/>
            <person name="Michod R.E."/>
            <person name="Nozaki H."/>
            <person name="Olson B.J."/>
        </authorList>
    </citation>
    <scope>NUCLEOTIDE SEQUENCE [LARGE SCALE GENOMIC DNA]</scope>
    <source>
        <strain evidence="4">NIES-2863</strain>
    </source>
</reference>
<protein>
    <submittedName>
        <fullName evidence="3">Uncharacterized protein</fullName>
    </submittedName>
</protein>
<dbReference type="AlphaFoldDB" id="A0A150H114"/>
<evidence type="ECO:0000313" key="4">
    <source>
        <dbReference type="Proteomes" id="UP000075714"/>
    </source>
</evidence>
<evidence type="ECO:0000313" key="3">
    <source>
        <dbReference type="EMBL" id="KXZ55856.1"/>
    </source>
</evidence>
<evidence type="ECO:0000256" key="2">
    <source>
        <dbReference type="SAM" id="SignalP"/>
    </source>
</evidence>
<feature type="chain" id="PRO_5007562404" evidence="2">
    <location>
        <begin position="28"/>
        <end position="424"/>
    </location>
</feature>
<dbReference type="STRING" id="33097.A0A150H114"/>
<accession>A0A150H114</accession>
<name>A0A150H114_GONPE</name>
<dbReference type="EMBL" id="LSYV01000003">
    <property type="protein sequence ID" value="KXZ55856.1"/>
    <property type="molecule type" value="Genomic_DNA"/>
</dbReference>